<accession>A0A7X6MXS3</accession>
<keyword evidence="4" id="KW-1185">Reference proteome</keyword>
<gene>
    <name evidence="3" type="ORF">HF992_02315</name>
</gene>
<comment type="caution">
    <text evidence="3">The sequence shown here is derived from an EMBL/GenBank/DDBJ whole genome shotgun (WGS) entry which is preliminary data.</text>
</comment>
<evidence type="ECO:0000256" key="1">
    <source>
        <dbReference type="SAM" id="MobiDB-lite"/>
    </source>
</evidence>
<organism evidence="3 4">
    <name type="scientific">Streptococcus ovuberis</name>
    <dbReference type="NCBI Taxonomy" id="1936207"/>
    <lineage>
        <taxon>Bacteria</taxon>
        <taxon>Bacillati</taxon>
        <taxon>Bacillota</taxon>
        <taxon>Bacilli</taxon>
        <taxon>Lactobacillales</taxon>
        <taxon>Streptococcaceae</taxon>
        <taxon>Streptococcus</taxon>
    </lineage>
</organism>
<feature type="transmembrane region" description="Helical" evidence="2">
    <location>
        <begin position="12"/>
        <end position="31"/>
    </location>
</feature>
<evidence type="ECO:0000313" key="3">
    <source>
        <dbReference type="EMBL" id="NKZ19694.1"/>
    </source>
</evidence>
<sequence>MLDQEAVKRLQKVGLVLGFILIFFIGFVLGGHGKVSPKAVKETPKQVIKEEVQGLTQKEVEDFLIAYYTKKDLEANRQIYRPFMTASLYQQEMDLENDPINQAYKGYIVDFKYKSSSIYIDQESMVALVKVQYTNTLLAEKGNYERSQRDVVNEVALQLQYVKQGGKYLVNQKTPITLSALHDQGPDYPDYGHLTQTTTETEESNGQETDTSGTEEENR</sequence>
<dbReference type="Proteomes" id="UP000522720">
    <property type="component" value="Unassembled WGS sequence"/>
</dbReference>
<proteinExistence type="predicted"/>
<keyword evidence="2" id="KW-0472">Membrane</keyword>
<feature type="region of interest" description="Disordered" evidence="1">
    <location>
        <begin position="180"/>
        <end position="219"/>
    </location>
</feature>
<dbReference type="AlphaFoldDB" id="A0A7X6MXS3"/>
<keyword evidence="2" id="KW-1133">Transmembrane helix</keyword>
<evidence type="ECO:0008006" key="5">
    <source>
        <dbReference type="Google" id="ProtNLM"/>
    </source>
</evidence>
<keyword evidence="2" id="KW-0812">Transmembrane</keyword>
<evidence type="ECO:0000313" key="4">
    <source>
        <dbReference type="Proteomes" id="UP000522720"/>
    </source>
</evidence>
<protein>
    <recommendedName>
        <fullName evidence="5">Parvulin-like peptidyl-prolyl isomerase</fullName>
    </recommendedName>
</protein>
<dbReference type="RefSeq" id="WP_168548454.1">
    <property type="nucleotide sequence ID" value="NZ_JAAXPR010000003.1"/>
</dbReference>
<reference evidence="3 4" key="1">
    <citation type="submission" date="2020-04" db="EMBL/GenBank/DDBJ databases">
        <title>MicrobeNet Type strains.</title>
        <authorList>
            <person name="Nicholson A.C."/>
        </authorList>
    </citation>
    <scope>NUCLEOTIDE SEQUENCE [LARGE SCALE GENOMIC DNA]</scope>
    <source>
        <strain evidence="3 4">CCUG 69612</strain>
    </source>
</reference>
<evidence type="ECO:0000256" key="2">
    <source>
        <dbReference type="SAM" id="Phobius"/>
    </source>
</evidence>
<dbReference type="EMBL" id="JAAXPR010000003">
    <property type="protein sequence ID" value="NKZ19694.1"/>
    <property type="molecule type" value="Genomic_DNA"/>
</dbReference>
<name>A0A7X6MXS3_9STRE</name>